<gene>
    <name evidence="2" type="ORF">Oscil6304_1847</name>
</gene>
<keyword evidence="1" id="KW-0472">Membrane</keyword>
<feature type="transmembrane region" description="Helical" evidence="1">
    <location>
        <begin position="61"/>
        <end position="81"/>
    </location>
</feature>
<keyword evidence="3" id="KW-1185">Reference proteome</keyword>
<reference evidence="2 3" key="1">
    <citation type="submission" date="2012-06" db="EMBL/GenBank/DDBJ databases">
        <title>Finished chromosome of genome of Oscillatoria acuminata PCC 6304.</title>
        <authorList>
            <consortium name="US DOE Joint Genome Institute"/>
            <person name="Gugger M."/>
            <person name="Coursin T."/>
            <person name="Rippka R."/>
            <person name="Tandeau De Marsac N."/>
            <person name="Huntemann M."/>
            <person name="Wei C.-L."/>
            <person name="Han J."/>
            <person name="Detter J.C."/>
            <person name="Han C."/>
            <person name="Tapia R."/>
            <person name="Davenport K."/>
            <person name="Daligault H."/>
            <person name="Erkkila T."/>
            <person name="Gu W."/>
            <person name="Munk A.C.C."/>
            <person name="Teshima H."/>
            <person name="Xu Y."/>
            <person name="Chain P."/>
            <person name="Chen A."/>
            <person name="Krypides N."/>
            <person name="Mavromatis K."/>
            <person name="Markowitz V."/>
            <person name="Szeto E."/>
            <person name="Ivanova N."/>
            <person name="Mikhailova N."/>
            <person name="Ovchinnikova G."/>
            <person name="Pagani I."/>
            <person name="Pati A."/>
            <person name="Goodwin L."/>
            <person name="Peters L."/>
            <person name="Pitluck S."/>
            <person name="Woyke T."/>
            <person name="Kerfeld C."/>
        </authorList>
    </citation>
    <scope>NUCLEOTIDE SEQUENCE [LARGE SCALE GENOMIC DNA]</scope>
    <source>
        <strain evidence="2 3">PCC 6304</strain>
    </source>
</reference>
<evidence type="ECO:0000313" key="2">
    <source>
        <dbReference type="EMBL" id="AFY81520.1"/>
    </source>
</evidence>
<evidence type="ECO:0000256" key="1">
    <source>
        <dbReference type="SAM" id="Phobius"/>
    </source>
</evidence>
<dbReference type="InParanoid" id="K9TG35"/>
<dbReference type="EMBL" id="CP003607">
    <property type="protein sequence ID" value="AFY81520.1"/>
    <property type="molecule type" value="Genomic_DNA"/>
</dbReference>
<proteinExistence type="predicted"/>
<keyword evidence="1" id="KW-1133">Transmembrane helix</keyword>
<protein>
    <submittedName>
        <fullName evidence="2">Uncharacterized protein</fullName>
    </submittedName>
</protein>
<evidence type="ECO:0000313" key="3">
    <source>
        <dbReference type="Proteomes" id="UP000010367"/>
    </source>
</evidence>
<sequence>MLKHQVYNSDTLSSQLLAESQLLSLWFASGHQWSPMIQENCLKTLDCPVHLAKKSQSPSNFTLLLAWMFLLMTVAALLAPLSNNIWVQNPVSTEITLKKVH</sequence>
<dbReference type="Proteomes" id="UP000010367">
    <property type="component" value="Chromosome"/>
</dbReference>
<name>K9TG35_9CYAN</name>
<accession>K9TG35</accession>
<dbReference type="KEGG" id="oac:Oscil6304_1847"/>
<keyword evidence="1" id="KW-0812">Transmembrane</keyword>
<dbReference type="HOGENOM" id="CLU_2288697_0_0_3"/>
<organism evidence="2 3">
    <name type="scientific">Oscillatoria acuminata PCC 6304</name>
    <dbReference type="NCBI Taxonomy" id="56110"/>
    <lineage>
        <taxon>Bacteria</taxon>
        <taxon>Bacillati</taxon>
        <taxon>Cyanobacteriota</taxon>
        <taxon>Cyanophyceae</taxon>
        <taxon>Oscillatoriophycideae</taxon>
        <taxon>Oscillatoriales</taxon>
        <taxon>Oscillatoriaceae</taxon>
        <taxon>Oscillatoria</taxon>
    </lineage>
</organism>
<dbReference type="AlphaFoldDB" id="K9TG35"/>